<accession>A0A6I4IU52</accession>
<protein>
    <submittedName>
        <fullName evidence="3">YceI family protein</fullName>
    </submittedName>
</protein>
<dbReference type="SMART" id="SM00867">
    <property type="entry name" value="YceI"/>
    <property type="match status" value="1"/>
</dbReference>
<dbReference type="Proteomes" id="UP000431264">
    <property type="component" value="Unassembled WGS sequence"/>
</dbReference>
<dbReference type="RefSeq" id="WP_140998830.1">
    <property type="nucleotide sequence ID" value="NZ_VDCZ01000012.1"/>
</dbReference>
<keyword evidence="1" id="KW-0732">Signal</keyword>
<keyword evidence="4" id="KW-1185">Reference proteome</keyword>
<reference evidence="4" key="1">
    <citation type="submission" date="2019-05" db="EMBL/GenBank/DDBJ databases">
        <title>Flavobacterium profundi sp. nov., isolated from a deep-sea seamount.</title>
        <authorList>
            <person name="Zhang D.-C."/>
        </authorList>
    </citation>
    <scope>NUCLEOTIDE SEQUENCE [LARGE SCALE GENOMIC DNA]</scope>
    <source>
        <strain evidence="4">TP390</strain>
    </source>
</reference>
<dbReference type="PANTHER" id="PTHR34406:SF1">
    <property type="entry name" value="PROTEIN YCEI"/>
    <property type="match status" value="1"/>
</dbReference>
<dbReference type="InterPro" id="IPR007372">
    <property type="entry name" value="Lipid/polyisoprenoid-bd_YceI"/>
</dbReference>
<dbReference type="EMBL" id="WQLW01000012">
    <property type="protein sequence ID" value="MVO10404.1"/>
    <property type="molecule type" value="Genomic_DNA"/>
</dbReference>
<evidence type="ECO:0000313" key="4">
    <source>
        <dbReference type="Proteomes" id="UP000431264"/>
    </source>
</evidence>
<proteinExistence type="predicted"/>
<feature type="domain" description="Lipid/polyisoprenoid-binding YceI-like" evidence="2">
    <location>
        <begin position="43"/>
        <end position="220"/>
    </location>
</feature>
<name>A0A6I4IU52_9FLAO</name>
<dbReference type="Pfam" id="PF04264">
    <property type="entry name" value="YceI"/>
    <property type="match status" value="1"/>
</dbReference>
<dbReference type="Gene3D" id="2.40.128.110">
    <property type="entry name" value="Lipid/polyisoprenoid-binding, YceI-like"/>
    <property type="match status" value="1"/>
</dbReference>
<feature type="chain" id="PRO_5026131061" evidence="1">
    <location>
        <begin position="22"/>
        <end position="221"/>
    </location>
</feature>
<organism evidence="3 4">
    <name type="scientific">Flavobacterium profundi</name>
    <dbReference type="NCBI Taxonomy" id="1774945"/>
    <lineage>
        <taxon>Bacteria</taxon>
        <taxon>Pseudomonadati</taxon>
        <taxon>Bacteroidota</taxon>
        <taxon>Flavobacteriia</taxon>
        <taxon>Flavobacteriales</taxon>
        <taxon>Flavobacteriaceae</taxon>
        <taxon>Flavobacterium</taxon>
    </lineage>
</organism>
<comment type="caution">
    <text evidence="3">The sequence shown here is derived from an EMBL/GenBank/DDBJ whole genome shotgun (WGS) entry which is preliminary data.</text>
</comment>
<feature type="signal peptide" evidence="1">
    <location>
        <begin position="1"/>
        <end position="21"/>
    </location>
</feature>
<dbReference type="PANTHER" id="PTHR34406">
    <property type="entry name" value="PROTEIN YCEI"/>
    <property type="match status" value="1"/>
</dbReference>
<dbReference type="InterPro" id="IPR036761">
    <property type="entry name" value="TTHA0802/YceI-like_sf"/>
</dbReference>
<evidence type="ECO:0000256" key="1">
    <source>
        <dbReference type="SAM" id="SignalP"/>
    </source>
</evidence>
<dbReference type="OrthoDB" id="951410at2"/>
<dbReference type="SUPFAM" id="SSF101874">
    <property type="entry name" value="YceI-like"/>
    <property type="match status" value="1"/>
</dbReference>
<dbReference type="AlphaFoldDB" id="A0A6I4IU52"/>
<gene>
    <name evidence="3" type="ORF">GOQ30_14615</name>
</gene>
<sequence>MKKSILSLVVFGLLFFNSCKETSTENTENSTNEKHLTTNYSGNYTVDTTFSIIDWIGSKPTGEHTGTIELKEGNFEVINGQINDGLFIIDMTTINVTDLEAEDEKIKLESHLKGLGDKKSEDHFFNTSKFPTSSFKINSCIQEGDKFMIKGTLTIKEIANVVQFLAKISISEHEISIISDTFKIDRTKWGIDYASKSVFDDLKDQFIDDEIELTVKVKATN</sequence>
<evidence type="ECO:0000259" key="2">
    <source>
        <dbReference type="SMART" id="SM00867"/>
    </source>
</evidence>
<evidence type="ECO:0000313" key="3">
    <source>
        <dbReference type="EMBL" id="MVO10404.1"/>
    </source>
</evidence>